<dbReference type="Proteomes" id="UP000593892">
    <property type="component" value="Chromosome"/>
</dbReference>
<evidence type="ECO:0000313" key="2">
    <source>
        <dbReference type="Proteomes" id="UP000593892"/>
    </source>
</evidence>
<evidence type="ECO:0000313" key="1">
    <source>
        <dbReference type="EMBL" id="QOY91210.1"/>
    </source>
</evidence>
<accession>A0A7S7SPJ8</accession>
<sequence>MSQRFQRSAVMILLGVLMVLPVSVAAQIRDADPSAAEEVVLMPVGPYGEKLDNCKVASFLFQGAPQHRNVERRSLFNGLVGKAVPFGPYLAYLTCDVPKGVRSITNGVASSVRVQHRSEFLVISSHRHIMHYQDGGPRLQVRIEGAFDTSGSLWVKLVGTFLNEVAVAKVGRDGVADIVVATPGDHVLLVLATGKLVCTKSLSLASPWDQPGERYVTINVEQGCQITRSYGAVSRE</sequence>
<proteinExistence type="predicted"/>
<organism evidence="1 2">
    <name type="scientific">Paludibaculum fermentans</name>
    <dbReference type="NCBI Taxonomy" id="1473598"/>
    <lineage>
        <taxon>Bacteria</taxon>
        <taxon>Pseudomonadati</taxon>
        <taxon>Acidobacteriota</taxon>
        <taxon>Terriglobia</taxon>
        <taxon>Bryobacterales</taxon>
        <taxon>Bryobacteraceae</taxon>
        <taxon>Paludibaculum</taxon>
    </lineage>
</organism>
<reference evidence="1 2" key="1">
    <citation type="submission" date="2020-10" db="EMBL/GenBank/DDBJ databases">
        <title>Complete genome sequence of Paludibaculum fermentans P105T, a facultatively anaerobic acidobacterium capable of dissimilatory Fe(III) reduction.</title>
        <authorList>
            <person name="Dedysh S.N."/>
            <person name="Beletsky A.V."/>
            <person name="Kulichevskaya I.S."/>
            <person name="Mardanov A.V."/>
            <person name="Ravin N.V."/>
        </authorList>
    </citation>
    <scope>NUCLEOTIDE SEQUENCE [LARGE SCALE GENOMIC DNA]</scope>
    <source>
        <strain evidence="1 2">P105</strain>
    </source>
</reference>
<name>A0A7S7SPJ8_PALFE</name>
<dbReference type="AlphaFoldDB" id="A0A7S7SPJ8"/>
<dbReference type="KEGG" id="pfer:IRI77_15055"/>
<dbReference type="EMBL" id="CP063849">
    <property type="protein sequence ID" value="QOY91210.1"/>
    <property type="molecule type" value="Genomic_DNA"/>
</dbReference>
<gene>
    <name evidence="1" type="ORF">IRI77_15055</name>
</gene>
<keyword evidence="2" id="KW-1185">Reference proteome</keyword>
<dbReference type="RefSeq" id="WP_194452864.1">
    <property type="nucleotide sequence ID" value="NZ_CP063849.1"/>
</dbReference>
<protein>
    <submittedName>
        <fullName evidence="1">Uncharacterized protein</fullName>
    </submittedName>
</protein>